<proteinExistence type="predicted"/>
<dbReference type="AlphaFoldDB" id="A0AAV4VC62"/>
<gene>
    <name evidence="1" type="ORF">CEXT_767911</name>
</gene>
<comment type="caution">
    <text evidence="1">The sequence shown here is derived from an EMBL/GenBank/DDBJ whole genome shotgun (WGS) entry which is preliminary data.</text>
</comment>
<keyword evidence="2" id="KW-1185">Reference proteome</keyword>
<feature type="non-terminal residue" evidence="1">
    <location>
        <position position="1"/>
    </location>
</feature>
<sequence>GRNVEAFIESRWIYTVNLAQFVTELNLNTIQLLPTLYRFPSIKSYEIRAKSSSLQTICILY</sequence>
<dbReference type="EMBL" id="BPLR01014200">
    <property type="protein sequence ID" value="GIY67095.1"/>
    <property type="molecule type" value="Genomic_DNA"/>
</dbReference>
<evidence type="ECO:0000313" key="1">
    <source>
        <dbReference type="EMBL" id="GIY67095.1"/>
    </source>
</evidence>
<dbReference type="Proteomes" id="UP001054945">
    <property type="component" value="Unassembled WGS sequence"/>
</dbReference>
<protein>
    <recommendedName>
        <fullName evidence="3">Maturase K</fullName>
    </recommendedName>
</protein>
<reference evidence="1 2" key="1">
    <citation type="submission" date="2021-06" db="EMBL/GenBank/DDBJ databases">
        <title>Caerostris extrusa draft genome.</title>
        <authorList>
            <person name="Kono N."/>
            <person name="Arakawa K."/>
        </authorList>
    </citation>
    <scope>NUCLEOTIDE SEQUENCE [LARGE SCALE GENOMIC DNA]</scope>
</reference>
<accession>A0AAV4VC62</accession>
<evidence type="ECO:0008006" key="3">
    <source>
        <dbReference type="Google" id="ProtNLM"/>
    </source>
</evidence>
<name>A0AAV4VC62_CAEEX</name>
<organism evidence="1 2">
    <name type="scientific">Caerostris extrusa</name>
    <name type="common">Bark spider</name>
    <name type="synonym">Caerostris bankana</name>
    <dbReference type="NCBI Taxonomy" id="172846"/>
    <lineage>
        <taxon>Eukaryota</taxon>
        <taxon>Metazoa</taxon>
        <taxon>Ecdysozoa</taxon>
        <taxon>Arthropoda</taxon>
        <taxon>Chelicerata</taxon>
        <taxon>Arachnida</taxon>
        <taxon>Araneae</taxon>
        <taxon>Araneomorphae</taxon>
        <taxon>Entelegynae</taxon>
        <taxon>Araneoidea</taxon>
        <taxon>Araneidae</taxon>
        <taxon>Caerostris</taxon>
    </lineage>
</organism>
<evidence type="ECO:0000313" key="2">
    <source>
        <dbReference type="Proteomes" id="UP001054945"/>
    </source>
</evidence>